<evidence type="ECO:0000256" key="2">
    <source>
        <dbReference type="ARBA" id="ARBA00023315"/>
    </source>
</evidence>
<accession>A0A8E3B358</accession>
<dbReference type="PANTHER" id="PTHR43877">
    <property type="entry name" value="AMINOALKYLPHOSPHONATE N-ACETYLTRANSFERASE-RELATED-RELATED"/>
    <property type="match status" value="1"/>
</dbReference>
<gene>
    <name evidence="4" type="ORF">C8D77_107148</name>
</gene>
<evidence type="ECO:0000256" key="1">
    <source>
        <dbReference type="ARBA" id="ARBA00022679"/>
    </source>
</evidence>
<sequence length="165" mass="18502">MSAAPAPISRVLAEDEAAILTLNNEHAAELSWLEPERLSFLLGETFYARRIGDLEAFIMTFDQDARYDSPNFLWFRERYERFVYVDRVVVAASARGRGHARRLYQDLFGHVARAGHTLVTCEVNTDPPNPASDAFHAALGFTEAGDAVIHGGKKAVRYYVRQITA</sequence>
<dbReference type="CDD" id="cd04301">
    <property type="entry name" value="NAT_SF"/>
    <property type="match status" value="1"/>
</dbReference>
<keyword evidence="1" id="KW-0808">Transferase</keyword>
<dbReference type="SUPFAM" id="SSF55729">
    <property type="entry name" value="Acyl-CoA N-acyltransferases (Nat)"/>
    <property type="match status" value="1"/>
</dbReference>
<dbReference type="InterPro" id="IPR000182">
    <property type="entry name" value="GNAT_dom"/>
</dbReference>
<dbReference type="RefSeq" id="WP_109668764.1">
    <property type="nucleotide sequence ID" value="NZ_QGGH01000007.1"/>
</dbReference>
<dbReference type="Gene3D" id="3.40.630.30">
    <property type="match status" value="1"/>
</dbReference>
<evidence type="ECO:0000313" key="5">
    <source>
        <dbReference type="Proteomes" id="UP000245631"/>
    </source>
</evidence>
<name>A0A8E3B358_RHILI</name>
<protein>
    <recommendedName>
        <fullName evidence="3">N-acetyltransferase domain-containing protein</fullName>
    </recommendedName>
</protein>
<dbReference type="AlphaFoldDB" id="A0A8E3B358"/>
<evidence type="ECO:0000259" key="3">
    <source>
        <dbReference type="PROSITE" id="PS51186"/>
    </source>
</evidence>
<reference evidence="4 5" key="1">
    <citation type="submission" date="2018-05" db="EMBL/GenBank/DDBJ databases">
        <title>Genomic Encyclopedia of Type Strains, Phase IV (KMG-IV): sequencing the most valuable type-strain genomes for metagenomic binning, comparative biology and taxonomic classification.</title>
        <authorList>
            <person name="Goeker M."/>
        </authorList>
    </citation>
    <scope>NUCLEOTIDE SEQUENCE [LARGE SCALE GENOMIC DNA]</scope>
    <source>
        <strain evidence="4 5">DSM 2626</strain>
    </source>
</reference>
<dbReference type="EMBL" id="QGGH01000007">
    <property type="protein sequence ID" value="PWJ89504.1"/>
    <property type="molecule type" value="Genomic_DNA"/>
</dbReference>
<dbReference type="PANTHER" id="PTHR43877:SF2">
    <property type="entry name" value="AMINOALKYLPHOSPHONATE N-ACETYLTRANSFERASE-RELATED"/>
    <property type="match status" value="1"/>
</dbReference>
<dbReference type="PIRSF" id="PIRSF028520">
    <property type="entry name" value="UCP028520"/>
    <property type="match status" value="1"/>
</dbReference>
<comment type="caution">
    <text evidence="4">The sequence shown here is derived from an EMBL/GenBank/DDBJ whole genome shotgun (WGS) entry which is preliminary data.</text>
</comment>
<dbReference type="InterPro" id="IPR050832">
    <property type="entry name" value="Bact_Acetyltransf"/>
</dbReference>
<keyword evidence="2" id="KW-0012">Acyltransferase</keyword>
<feature type="domain" description="N-acetyltransferase" evidence="3">
    <location>
        <begin position="6"/>
        <end position="163"/>
    </location>
</feature>
<dbReference type="GeneID" id="61054117"/>
<dbReference type="PROSITE" id="PS51186">
    <property type="entry name" value="GNAT"/>
    <property type="match status" value="1"/>
</dbReference>
<proteinExistence type="predicted"/>
<dbReference type="InterPro" id="IPR016890">
    <property type="entry name" value="UCP028520"/>
</dbReference>
<dbReference type="Pfam" id="PF00583">
    <property type="entry name" value="Acetyltransf_1"/>
    <property type="match status" value="1"/>
</dbReference>
<dbReference type="GO" id="GO:0016747">
    <property type="term" value="F:acyltransferase activity, transferring groups other than amino-acyl groups"/>
    <property type="evidence" value="ECO:0007669"/>
    <property type="project" value="InterPro"/>
</dbReference>
<dbReference type="InterPro" id="IPR016181">
    <property type="entry name" value="Acyl_CoA_acyltransferase"/>
</dbReference>
<dbReference type="Proteomes" id="UP000245631">
    <property type="component" value="Unassembled WGS sequence"/>
</dbReference>
<organism evidence="4 5">
    <name type="scientific">Rhizobium loti</name>
    <name type="common">Mesorhizobium loti</name>
    <dbReference type="NCBI Taxonomy" id="381"/>
    <lineage>
        <taxon>Bacteria</taxon>
        <taxon>Pseudomonadati</taxon>
        <taxon>Pseudomonadota</taxon>
        <taxon>Alphaproteobacteria</taxon>
        <taxon>Hyphomicrobiales</taxon>
        <taxon>Phyllobacteriaceae</taxon>
        <taxon>Mesorhizobium</taxon>
    </lineage>
</organism>
<evidence type="ECO:0000313" key="4">
    <source>
        <dbReference type="EMBL" id="PWJ89504.1"/>
    </source>
</evidence>